<dbReference type="GeneID" id="107417332"/>
<evidence type="ECO:0000256" key="5">
    <source>
        <dbReference type="ARBA" id="ARBA00023180"/>
    </source>
</evidence>
<dbReference type="Proteomes" id="UP001652623">
    <property type="component" value="Chromosome 4"/>
</dbReference>
<keyword evidence="4 6" id="KW-0472">Membrane</keyword>
<evidence type="ECO:0000313" key="8">
    <source>
        <dbReference type="RefSeq" id="XP_048328697.2"/>
    </source>
</evidence>
<dbReference type="PANTHER" id="PTHR31042">
    <property type="entry name" value="CORE-2/I-BRANCHING BETA-1,6-N-ACETYLGLUCOSAMINYLTRANSFERASE FAMILY PROTEIN-RELATED"/>
    <property type="match status" value="1"/>
</dbReference>
<dbReference type="InterPro" id="IPR003406">
    <property type="entry name" value="Glyco_trans_14"/>
</dbReference>
<dbReference type="Pfam" id="PF02485">
    <property type="entry name" value="Branch"/>
    <property type="match status" value="1"/>
</dbReference>
<evidence type="ECO:0000256" key="2">
    <source>
        <dbReference type="ARBA" id="ARBA00022676"/>
    </source>
</evidence>
<keyword evidence="5" id="KW-0325">Glycoprotein</keyword>
<gene>
    <name evidence="8" type="primary">LOC107417332</name>
</gene>
<feature type="transmembrane region" description="Helical" evidence="6">
    <location>
        <begin position="26"/>
        <end position="47"/>
    </location>
</feature>
<evidence type="ECO:0000256" key="6">
    <source>
        <dbReference type="SAM" id="Phobius"/>
    </source>
</evidence>
<keyword evidence="2" id="KW-0328">Glycosyltransferase</keyword>
<dbReference type="PANTHER" id="PTHR31042:SF77">
    <property type="entry name" value="GLYCOSYLTRANSFERASE"/>
    <property type="match status" value="1"/>
</dbReference>
<dbReference type="RefSeq" id="XP_048328697.2">
    <property type="nucleotide sequence ID" value="XM_048472740.2"/>
</dbReference>
<comment type="subcellular location">
    <subcellularLocation>
        <location evidence="1">Membrane</location>
        <topology evidence="1">Single-pass type II membrane protein</topology>
    </subcellularLocation>
</comment>
<evidence type="ECO:0000256" key="4">
    <source>
        <dbReference type="ARBA" id="ARBA00023136"/>
    </source>
</evidence>
<keyword evidence="6" id="KW-1133">Transmembrane helix</keyword>
<accession>A0ABM3IHR2</accession>
<name>A0ABM3IHR2_ZIZJJ</name>
<reference evidence="8" key="1">
    <citation type="submission" date="2025-08" db="UniProtKB">
        <authorList>
            <consortium name="RefSeq"/>
        </authorList>
    </citation>
    <scope>IDENTIFICATION</scope>
    <source>
        <tissue evidence="8">Seedling</tissue>
    </source>
</reference>
<dbReference type="InterPro" id="IPR044174">
    <property type="entry name" value="BC10-like"/>
</dbReference>
<evidence type="ECO:0000256" key="1">
    <source>
        <dbReference type="ARBA" id="ARBA00004606"/>
    </source>
</evidence>
<protein>
    <submittedName>
        <fullName evidence="8">Glycosyltransferase BC10</fullName>
    </submittedName>
</protein>
<proteinExistence type="predicted"/>
<evidence type="ECO:0000256" key="3">
    <source>
        <dbReference type="ARBA" id="ARBA00022679"/>
    </source>
</evidence>
<keyword evidence="3" id="KW-0808">Transferase</keyword>
<sequence length="385" mass="44635">MGNSTTGKDLFRSVAKLFKTHLLSNYLFHFVFFIIGFSIGIIITFYFKSFSFTSQAFLNSYQYSLLKPLKPDQQYSNSSSNYSNNSLISLNDEDLLRRASMINSRIEELVGVPKVAFMFLTKGPLPLAPLWEKFFQGHQGLYSIYVHADPSFNDTVPETSVFYGRRIPSQPVYWGTGTMIDAERRLLANALLDTSNQRFILLSESCIPLFNFKTVYDHLINSKISFLGSFDDPRKLGRGRYNPKMWPQINITDWRKGSQWFEVHRELANLIVSDQKFYPIFQEYCHPPCYMDEHYFPTLVNMLSPESNSNRSITWVDWSRGGSHPRKFGWVDINDEFLNQIRFGSDQCLYNGNKTSMCFLFARKFLPNTLEPLLRIAPLLLGFDP</sequence>
<organism evidence="7 8">
    <name type="scientific">Ziziphus jujuba</name>
    <name type="common">Chinese jujube</name>
    <name type="synonym">Ziziphus sativa</name>
    <dbReference type="NCBI Taxonomy" id="326968"/>
    <lineage>
        <taxon>Eukaryota</taxon>
        <taxon>Viridiplantae</taxon>
        <taxon>Streptophyta</taxon>
        <taxon>Embryophyta</taxon>
        <taxon>Tracheophyta</taxon>
        <taxon>Spermatophyta</taxon>
        <taxon>Magnoliopsida</taxon>
        <taxon>eudicotyledons</taxon>
        <taxon>Gunneridae</taxon>
        <taxon>Pentapetalae</taxon>
        <taxon>rosids</taxon>
        <taxon>fabids</taxon>
        <taxon>Rosales</taxon>
        <taxon>Rhamnaceae</taxon>
        <taxon>Paliureae</taxon>
        <taxon>Ziziphus</taxon>
    </lineage>
</organism>
<keyword evidence="7" id="KW-1185">Reference proteome</keyword>
<evidence type="ECO:0000313" key="7">
    <source>
        <dbReference type="Proteomes" id="UP001652623"/>
    </source>
</evidence>
<keyword evidence="6" id="KW-0812">Transmembrane</keyword>